<dbReference type="Gene3D" id="3.90.1150.10">
    <property type="entry name" value="Aspartate Aminotransferase, domain 1"/>
    <property type="match status" value="1"/>
</dbReference>
<evidence type="ECO:0000313" key="3">
    <source>
        <dbReference type="EMBL" id="NEG78772.1"/>
    </source>
</evidence>
<proteinExistence type="inferred from homology"/>
<evidence type="ECO:0000313" key="4">
    <source>
        <dbReference type="Proteomes" id="UP000469763"/>
    </source>
</evidence>
<dbReference type="RefSeq" id="WP_152350551.1">
    <property type="nucleotide sequence ID" value="NZ_WBSN01000010.1"/>
</dbReference>
<dbReference type="GO" id="GO:0008483">
    <property type="term" value="F:transaminase activity"/>
    <property type="evidence" value="ECO:0007669"/>
    <property type="project" value="UniProtKB-KW"/>
</dbReference>
<dbReference type="SUPFAM" id="SSF53383">
    <property type="entry name" value="PLP-dependent transferases"/>
    <property type="match status" value="1"/>
</dbReference>
<evidence type="ECO:0000256" key="2">
    <source>
        <dbReference type="RuleBase" id="RU004508"/>
    </source>
</evidence>
<dbReference type="EMBL" id="WHZY01000010">
    <property type="protein sequence ID" value="NEG78772.1"/>
    <property type="molecule type" value="Genomic_DNA"/>
</dbReference>
<dbReference type="PANTHER" id="PTHR30244">
    <property type="entry name" value="TRANSAMINASE"/>
    <property type="match status" value="1"/>
</dbReference>
<keyword evidence="3" id="KW-0808">Transferase</keyword>
<dbReference type="PANTHER" id="PTHR30244:SF34">
    <property type="entry name" value="DTDP-4-AMINO-4,6-DIDEOXYGALACTOSE TRANSAMINASE"/>
    <property type="match status" value="1"/>
</dbReference>
<evidence type="ECO:0000256" key="1">
    <source>
        <dbReference type="ARBA" id="ARBA00001933"/>
    </source>
</evidence>
<sequence>MTEATSTARLREALANRTGTRPQDWYPVFKARYGMFAAFSALHDVRGEGTVLTQLFTCCTAVDPIVDAGLTPRYEEVDAGTLSIDAKALADSVVGETRPVHAVMLQHTFGIIDNAADLDLSEAVRSMPRTLLVEDCAHCACRMARGDDGGPLADVSVHSFGVEKILPTRFGGAIWINPRLAQSDPVLDAELRGRLDALPRPGARLDFVTRVYVNENRVLSRLGGLGGTLRGALTRAGLYEPPIADSERAGKLSYAPMKPTPWIEDRAADAIGALHANEEGRKRVVAIYRDLLGHAADELGIPSGVMTGRPQPLLRFPLFLKSTEDAERVLKAVRAAGGYAERWYRPELFPGVSDPAAYGVTDEVHGRLPVTEGLVAGAVCLPTELGDDERARTRARAICDAVLGCL</sequence>
<name>A0A7K3TI82_9BIFI</name>
<dbReference type="GO" id="GO:0000271">
    <property type="term" value="P:polysaccharide biosynthetic process"/>
    <property type="evidence" value="ECO:0007669"/>
    <property type="project" value="TreeGrafter"/>
</dbReference>
<dbReference type="GO" id="GO:0030170">
    <property type="term" value="F:pyridoxal phosphate binding"/>
    <property type="evidence" value="ECO:0007669"/>
    <property type="project" value="TreeGrafter"/>
</dbReference>
<dbReference type="InterPro" id="IPR000653">
    <property type="entry name" value="DegT/StrS_aminotransferase"/>
</dbReference>
<dbReference type="InterPro" id="IPR015421">
    <property type="entry name" value="PyrdxlP-dep_Trfase_major"/>
</dbReference>
<keyword evidence="4" id="KW-1185">Reference proteome</keyword>
<dbReference type="Gene3D" id="3.40.640.10">
    <property type="entry name" value="Type I PLP-dependent aspartate aminotransferase-like (Major domain)"/>
    <property type="match status" value="1"/>
</dbReference>
<comment type="cofactor">
    <cofactor evidence="1">
        <name>pyridoxal 5'-phosphate</name>
        <dbReference type="ChEBI" id="CHEBI:597326"/>
    </cofactor>
</comment>
<dbReference type="Proteomes" id="UP000469763">
    <property type="component" value="Unassembled WGS sequence"/>
</dbReference>
<reference evidence="3 4" key="1">
    <citation type="submission" date="2019-10" db="EMBL/GenBank/DDBJ databases">
        <title>Bifidobacterium from non-human primates.</title>
        <authorList>
            <person name="Modesto M."/>
        </authorList>
    </citation>
    <scope>NUCLEOTIDE SEQUENCE [LARGE SCALE GENOMIC DNA]</scope>
    <source>
        <strain evidence="3 4">TREC</strain>
    </source>
</reference>
<comment type="caution">
    <text evidence="3">The sequence shown here is derived from an EMBL/GenBank/DDBJ whole genome shotgun (WGS) entry which is preliminary data.</text>
</comment>
<dbReference type="OrthoDB" id="3181046at2"/>
<dbReference type="InterPro" id="IPR015424">
    <property type="entry name" value="PyrdxlP-dep_Trfase"/>
</dbReference>
<protein>
    <submittedName>
        <fullName evidence="3">DegT/DnrJ/EryC1/StrS aminotransferase family protein</fullName>
    </submittedName>
</protein>
<dbReference type="Pfam" id="PF01041">
    <property type="entry name" value="DegT_DnrJ_EryC1"/>
    <property type="match status" value="1"/>
</dbReference>
<keyword evidence="2" id="KW-0663">Pyridoxal phosphate</keyword>
<gene>
    <name evidence="3" type="ORF">GFD22_07285</name>
</gene>
<keyword evidence="3" id="KW-0032">Aminotransferase</keyword>
<accession>A0A7K3TI82</accession>
<organism evidence="3 4">
    <name type="scientific">Bifidobacterium avesanii</name>
    <dbReference type="NCBI Taxonomy" id="1798157"/>
    <lineage>
        <taxon>Bacteria</taxon>
        <taxon>Bacillati</taxon>
        <taxon>Actinomycetota</taxon>
        <taxon>Actinomycetes</taxon>
        <taxon>Bifidobacteriales</taxon>
        <taxon>Bifidobacteriaceae</taxon>
        <taxon>Bifidobacterium</taxon>
    </lineage>
</organism>
<comment type="similarity">
    <text evidence="2">Belongs to the DegT/DnrJ/EryC1 family.</text>
</comment>
<dbReference type="AlphaFoldDB" id="A0A7K3TI82"/>
<dbReference type="InterPro" id="IPR015422">
    <property type="entry name" value="PyrdxlP-dep_Trfase_small"/>
</dbReference>